<gene>
    <name evidence="1" type="ORF">GCM10009118_03450</name>
</gene>
<protein>
    <submittedName>
        <fullName evidence="1">Uncharacterized protein</fullName>
    </submittedName>
</protein>
<keyword evidence="2" id="KW-1185">Reference proteome</keyword>
<dbReference type="EMBL" id="BAAAFH010000003">
    <property type="protein sequence ID" value="GAA0873937.1"/>
    <property type="molecule type" value="Genomic_DNA"/>
</dbReference>
<dbReference type="RefSeq" id="WP_343784479.1">
    <property type="nucleotide sequence ID" value="NZ_BAAAFH010000003.1"/>
</dbReference>
<comment type="caution">
    <text evidence="1">The sequence shown here is derived from an EMBL/GenBank/DDBJ whole genome shotgun (WGS) entry which is preliminary data.</text>
</comment>
<evidence type="ECO:0000313" key="1">
    <source>
        <dbReference type="EMBL" id="GAA0873937.1"/>
    </source>
</evidence>
<organism evidence="1 2">
    <name type="scientific">Wandonia haliotis</name>
    <dbReference type="NCBI Taxonomy" id="574963"/>
    <lineage>
        <taxon>Bacteria</taxon>
        <taxon>Pseudomonadati</taxon>
        <taxon>Bacteroidota</taxon>
        <taxon>Flavobacteriia</taxon>
        <taxon>Flavobacteriales</taxon>
        <taxon>Crocinitomicaceae</taxon>
        <taxon>Wandonia</taxon>
    </lineage>
</organism>
<accession>A0ABN1MLX9</accession>
<dbReference type="Proteomes" id="UP001501126">
    <property type="component" value="Unassembled WGS sequence"/>
</dbReference>
<evidence type="ECO:0000313" key="2">
    <source>
        <dbReference type="Proteomes" id="UP001501126"/>
    </source>
</evidence>
<reference evidence="1 2" key="1">
    <citation type="journal article" date="2019" name="Int. J. Syst. Evol. Microbiol.">
        <title>The Global Catalogue of Microorganisms (GCM) 10K type strain sequencing project: providing services to taxonomists for standard genome sequencing and annotation.</title>
        <authorList>
            <consortium name="The Broad Institute Genomics Platform"/>
            <consortium name="The Broad Institute Genome Sequencing Center for Infectious Disease"/>
            <person name="Wu L."/>
            <person name="Ma J."/>
        </authorList>
    </citation>
    <scope>NUCLEOTIDE SEQUENCE [LARGE SCALE GENOMIC DNA]</scope>
    <source>
        <strain evidence="1 2">JCM 16083</strain>
    </source>
</reference>
<proteinExistence type="predicted"/>
<name>A0ABN1MLX9_9FLAO</name>
<sequence length="314" mass="36581">MNKEEYYALAVDVEGKEVSLKVDKDGILKVPGNQKIQQLTTNAVKVFCRNNQLKLLEAPDAIYVGCNKNQLISLRVDNAEEVNCSENKLTELHAPKAKNVRCSFNKLTHLALENAIEIDCSGNSELKELIAPKARKVDCYVTKIEFEDVKEIDFSLKNSFERTTLENYDISELTIDVTLDFLEEVRIENLTFFITLQHENHYIYEDESDVEVFQTSLMSPGNNKHNQQKRIDDQIDLPLEKVNKYQVTLTVPIHTKKAENLLDIIKHALYDFPGLELEKYFEFFIKIHLNYELKDEKEYYKIYKIENPFFTGFF</sequence>